<evidence type="ECO:0000259" key="2">
    <source>
        <dbReference type="Pfam" id="PF01936"/>
    </source>
</evidence>
<dbReference type="AlphaFoldDB" id="A0A0D2VIP7"/>
<gene>
    <name evidence="3" type="ORF">CAOG_001280</name>
</gene>
<protein>
    <recommendedName>
        <fullName evidence="2">NYN domain-containing protein</fullName>
    </recommendedName>
</protein>
<dbReference type="Gene3D" id="3.40.50.1010">
    <property type="entry name" value="5'-nuclease"/>
    <property type="match status" value="1"/>
</dbReference>
<dbReference type="GO" id="GO:0004540">
    <property type="term" value="F:RNA nuclease activity"/>
    <property type="evidence" value="ECO:0007669"/>
    <property type="project" value="InterPro"/>
</dbReference>
<keyword evidence="4" id="KW-1185">Reference proteome</keyword>
<evidence type="ECO:0000313" key="3">
    <source>
        <dbReference type="EMBL" id="KJE89862.1"/>
    </source>
</evidence>
<evidence type="ECO:0000256" key="1">
    <source>
        <dbReference type="SAM" id="MobiDB-lite"/>
    </source>
</evidence>
<reference evidence="4" key="1">
    <citation type="submission" date="2011-02" db="EMBL/GenBank/DDBJ databases">
        <title>The Genome Sequence of Capsaspora owczarzaki ATCC 30864.</title>
        <authorList>
            <person name="Russ C."/>
            <person name="Cuomo C."/>
            <person name="Burger G."/>
            <person name="Gray M.W."/>
            <person name="Holland P.W.H."/>
            <person name="King N."/>
            <person name="Lang F.B.F."/>
            <person name="Roger A.J."/>
            <person name="Ruiz-Trillo I."/>
            <person name="Young S.K."/>
            <person name="Zeng Q."/>
            <person name="Gargeya S."/>
            <person name="Alvarado L."/>
            <person name="Berlin A."/>
            <person name="Chapman S.B."/>
            <person name="Chen Z."/>
            <person name="Freedman E."/>
            <person name="Gellesch M."/>
            <person name="Goldberg J."/>
            <person name="Griggs A."/>
            <person name="Gujja S."/>
            <person name="Heilman E."/>
            <person name="Heiman D."/>
            <person name="Howarth C."/>
            <person name="Mehta T."/>
            <person name="Neiman D."/>
            <person name="Pearson M."/>
            <person name="Roberts A."/>
            <person name="Saif S."/>
            <person name="Shea T."/>
            <person name="Shenoy N."/>
            <person name="Sisk P."/>
            <person name="Stolte C."/>
            <person name="Sykes S."/>
            <person name="White J."/>
            <person name="Yandava C."/>
            <person name="Haas B."/>
            <person name="Nusbaum C."/>
            <person name="Birren B."/>
        </authorList>
    </citation>
    <scope>NUCLEOTIDE SEQUENCE</scope>
    <source>
        <strain evidence="4">ATCC 30864</strain>
    </source>
</reference>
<dbReference type="STRING" id="595528.A0A0D2VIP7"/>
<dbReference type="Proteomes" id="UP000008743">
    <property type="component" value="Unassembled WGS sequence"/>
</dbReference>
<dbReference type="EMBL" id="KE346361">
    <property type="protein sequence ID" value="KJE89862.1"/>
    <property type="molecule type" value="Genomic_DNA"/>
</dbReference>
<sequence length="215" mass="23389">MSGAAALGTRKWNTSDQALNHFVNLLEHFCGSRFVEVYFFTSAPDTVGPAPLHARLRLAQIKPCISPLKSKNVTCTHCNAHFSTVVQAGVDVALATKVLTLVGEKALTGLFLLTGDGDFKEMLHYVTDVRHIPMWLAGFQKCTSTLLQAYANRGAILWLDEIWDAITYQPNYAANSRPVSHTAAANAAGPHAGHHHAGAHAEHAHPNMVYRKPGE</sequence>
<feature type="domain" description="NYN" evidence="2">
    <location>
        <begin position="77"/>
        <end position="152"/>
    </location>
</feature>
<feature type="region of interest" description="Disordered" evidence="1">
    <location>
        <begin position="183"/>
        <end position="215"/>
    </location>
</feature>
<accession>A0A0D2VIP7</accession>
<dbReference type="InParanoid" id="A0A0D2VIP7"/>
<dbReference type="InterPro" id="IPR021139">
    <property type="entry name" value="NYN"/>
</dbReference>
<organism evidence="3 4">
    <name type="scientific">Capsaspora owczarzaki (strain ATCC 30864)</name>
    <dbReference type="NCBI Taxonomy" id="595528"/>
    <lineage>
        <taxon>Eukaryota</taxon>
        <taxon>Filasterea</taxon>
        <taxon>Capsaspora</taxon>
    </lineage>
</organism>
<name>A0A0D2VIP7_CAPO3</name>
<evidence type="ECO:0000313" key="4">
    <source>
        <dbReference type="Proteomes" id="UP000008743"/>
    </source>
</evidence>
<dbReference type="Pfam" id="PF01936">
    <property type="entry name" value="NYN"/>
    <property type="match status" value="1"/>
</dbReference>
<proteinExistence type="predicted"/>